<organism evidence="3 4">
    <name type="scientific">Niallia hominis</name>
    <dbReference type="NCBI Taxonomy" id="3133173"/>
    <lineage>
        <taxon>Bacteria</taxon>
        <taxon>Bacillati</taxon>
        <taxon>Bacillota</taxon>
        <taxon>Bacilli</taxon>
        <taxon>Bacillales</taxon>
        <taxon>Bacillaceae</taxon>
        <taxon>Niallia</taxon>
    </lineage>
</organism>
<dbReference type="Gene3D" id="3.40.630.30">
    <property type="match status" value="1"/>
</dbReference>
<reference evidence="3 4" key="1">
    <citation type="submission" date="2024-03" db="EMBL/GenBank/DDBJ databases">
        <title>Human intestinal bacterial collection.</title>
        <authorList>
            <person name="Pauvert C."/>
            <person name="Hitch T.C.A."/>
            <person name="Clavel T."/>
        </authorList>
    </citation>
    <scope>NUCLEOTIDE SEQUENCE [LARGE SCALE GENOMIC DNA]</scope>
    <source>
        <strain evidence="3 4">CLA-SR-H024</strain>
    </source>
</reference>
<proteinExistence type="predicted"/>
<dbReference type="PANTHER" id="PTHR31438:SF1">
    <property type="entry name" value="LYSINE N-ACYLTRANSFERASE C17G9.06C-RELATED"/>
    <property type="match status" value="1"/>
</dbReference>
<comment type="caution">
    <text evidence="3">The sequence shown here is derived from an EMBL/GenBank/DDBJ whole genome shotgun (WGS) entry which is preliminary data.</text>
</comment>
<keyword evidence="4" id="KW-1185">Reference proteome</keyword>
<dbReference type="PROSITE" id="PS51186">
    <property type="entry name" value="GNAT"/>
    <property type="match status" value="1"/>
</dbReference>
<accession>A0ABV1F4M6</accession>
<protein>
    <submittedName>
        <fullName evidence="3">GNAT family N-acetyltransferase</fullName>
        <ecNumber evidence="3">2.3.1.-</ecNumber>
    </submittedName>
</protein>
<dbReference type="RefSeq" id="WP_251629455.1">
    <property type="nucleotide sequence ID" value="NZ_JBBMFN010000095.1"/>
</dbReference>
<evidence type="ECO:0000259" key="2">
    <source>
        <dbReference type="PROSITE" id="PS51186"/>
    </source>
</evidence>
<sequence length="181" mass="21437">MKLFESGLLKVRKLEKKDNKYLAKWLSDPSVLEYYEGRDNPFDLDKVNRVFYPPNDKEEVKGIVEYSNRAIGYIQFYPLDSEAKKLFGYSTYSKELIYGTDQFIGEVAYWNKGIGEMLVSSMIHFLIENQKADRVVMDPQTRNVRAIKCYEKCGLKKVKILPKRELHEGEYQDCWLMEYRK</sequence>
<dbReference type="EC" id="2.3.1.-" evidence="3"/>
<keyword evidence="1" id="KW-0046">Antibiotic resistance</keyword>
<feature type="domain" description="N-acetyltransferase" evidence="2">
    <location>
        <begin position="9"/>
        <end position="181"/>
    </location>
</feature>
<dbReference type="InterPro" id="IPR016181">
    <property type="entry name" value="Acyl_CoA_acyltransferase"/>
</dbReference>
<dbReference type="Proteomes" id="UP001465426">
    <property type="component" value="Unassembled WGS sequence"/>
</dbReference>
<keyword evidence="3" id="KW-0808">Transferase</keyword>
<keyword evidence="3" id="KW-0012">Acyltransferase</keyword>
<dbReference type="Pfam" id="PF13523">
    <property type="entry name" value="Acetyltransf_8"/>
    <property type="match status" value="1"/>
</dbReference>
<evidence type="ECO:0000313" key="4">
    <source>
        <dbReference type="Proteomes" id="UP001465426"/>
    </source>
</evidence>
<name>A0ABV1F4M6_9BACI</name>
<evidence type="ECO:0000313" key="3">
    <source>
        <dbReference type="EMBL" id="MEQ2468344.1"/>
    </source>
</evidence>
<dbReference type="InterPro" id="IPR000182">
    <property type="entry name" value="GNAT_dom"/>
</dbReference>
<evidence type="ECO:0000256" key="1">
    <source>
        <dbReference type="ARBA" id="ARBA00023251"/>
    </source>
</evidence>
<dbReference type="PANTHER" id="PTHR31438">
    <property type="entry name" value="LYSINE N-ACYLTRANSFERASE C17G9.06C-RELATED"/>
    <property type="match status" value="1"/>
</dbReference>
<dbReference type="GO" id="GO:0016746">
    <property type="term" value="F:acyltransferase activity"/>
    <property type="evidence" value="ECO:0007669"/>
    <property type="project" value="UniProtKB-KW"/>
</dbReference>
<dbReference type="EMBL" id="JBBMFN010000095">
    <property type="protein sequence ID" value="MEQ2468344.1"/>
    <property type="molecule type" value="Genomic_DNA"/>
</dbReference>
<gene>
    <name evidence="3" type="ORF">WMO63_22045</name>
</gene>
<dbReference type="SUPFAM" id="SSF55729">
    <property type="entry name" value="Acyl-CoA N-acyltransferases (Nat)"/>
    <property type="match status" value="1"/>
</dbReference>